<evidence type="ECO:0000256" key="1">
    <source>
        <dbReference type="ARBA" id="ARBA00022729"/>
    </source>
</evidence>
<dbReference type="PANTHER" id="PTHR35936:SF17">
    <property type="entry name" value="ARGININE-BINDING EXTRACELLULAR PROTEIN ARTP"/>
    <property type="match status" value="1"/>
</dbReference>
<dbReference type="Proteomes" id="UP001620514">
    <property type="component" value="Unassembled WGS sequence"/>
</dbReference>
<feature type="signal peptide" evidence="2">
    <location>
        <begin position="1"/>
        <end position="33"/>
    </location>
</feature>
<keyword evidence="5" id="KW-1185">Reference proteome</keyword>
<dbReference type="EMBL" id="JBIYDN010000013">
    <property type="protein sequence ID" value="MFK4444204.1"/>
    <property type="molecule type" value="Genomic_DNA"/>
</dbReference>
<gene>
    <name evidence="4" type="ORF">ABH943_004226</name>
</gene>
<organism evidence="4 5">
    <name type="scientific">Caballeronia udeis</name>
    <dbReference type="NCBI Taxonomy" id="1232866"/>
    <lineage>
        <taxon>Bacteria</taxon>
        <taxon>Pseudomonadati</taxon>
        <taxon>Pseudomonadota</taxon>
        <taxon>Betaproteobacteria</taxon>
        <taxon>Burkholderiales</taxon>
        <taxon>Burkholderiaceae</taxon>
        <taxon>Caballeronia</taxon>
    </lineage>
</organism>
<dbReference type="CDD" id="cd01004">
    <property type="entry name" value="PBP2_MidA_like"/>
    <property type="match status" value="1"/>
</dbReference>
<evidence type="ECO:0000259" key="3">
    <source>
        <dbReference type="SMART" id="SM00062"/>
    </source>
</evidence>
<reference evidence="4 5" key="1">
    <citation type="submission" date="2024-10" db="EMBL/GenBank/DDBJ databases">
        <authorList>
            <person name="Deangelis K."/>
            <person name="Huntemann M."/>
            <person name="Clum A."/>
            <person name="Wang J."/>
            <person name="Palaniappan K."/>
            <person name="Ritter S."/>
            <person name="Chen I.-M."/>
            <person name="Stamatis D."/>
            <person name="Reddy T."/>
            <person name="O'Malley R."/>
            <person name="Daum C."/>
            <person name="Ng V."/>
            <person name="Ivanova N."/>
            <person name="Kyrpides N."/>
            <person name="Woyke T."/>
        </authorList>
    </citation>
    <scope>NUCLEOTIDE SEQUENCE [LARGE SCALE GENOMIC DNA]</scope>
    <source>
        <strain evidence="4 5">GAS97</strain>
    </source>
</reference>
<keyword evidence="1 2" id="KW-0732">Signal</keyword>
<dbReference type="SUPFAM" id="SSF53850">
    <property type="entry name" value="Periplasmic binding protein-like II"/>
    <property type="match status" value="1"/>
</dbReference>
<dbReference type="RefSeq" id="WP_404609229.1">
    <property type="nucleotide sequence ID" value="NZ_JBIYDN010000013.1"/>
</dbReference>
<dbReference type="PANTHER" id="PTHR35936">
    <property type="entry name" value="MEMBRANE-BOUND LYTIC MUREIN TRANSGLYCOSYLASE F"/>
    <property type="match status" value="1"/>
</dbReference>
<evidence type="ECO:0000256" key="2">
    <source>
        <dbReference type="SAM" id="SignalP"/>
    </source>
</evidence>
<comment type="caution">
    <text evidence="4">The sequence shown here is derived from an EMBL/GenBank/DDBJ whole genome shotgun (WGS) entry which is preliminary data.</text>
</comment>
<dbReference type="Pfam" id="PF00497">
    <property type="entry name" value="SBP_bac_3"/>
    <property type="match status" value="1"/>
</dbReference>
<feature type="domain" description="Solute-binding protein family 3/N-terminal" evidence="3">
    <location>
        <begin position="43"/>
        <end position="271"/>
    </location>
</feature>
<dbReference type="Gene3D" id="3.40.190.10">
    <property type="entry name" value="Periplasmic binding protein-like II"/>
    <property type="match status" value="2"/>
</dbReference>
<feature type="chain" id="PRO_5045341530" evidence="2">
    <location>
        <begin position="34"/>
        <end position="284"/>
    </location>
</feature>
<proteinExistence type="predicted"/>
<evidence type="ECO:0000313" key="5">
    <source>
        <dbReference type="Proteomes" id="UP001620514"/>
    </source>
</evidence>
<dbReference type="SMART" id="SM00062">
    <property type="entry name" value="PBPb"/>
    <property type="match status" value="1"/>
</dbReference>
<reference evidence="4 5" key="2">
    <citation type="submission" date="2024-11" db="EMBL/GenBank/DDBJ databases">
        <title>Using genomics to understand microbial adaptation to soil warming.</title>
        <authorList>
            <person name="Deangelis K.M. PhD."/>
        </authorList>
    </citation>
    <scope>NUCLEOTIDE SEQUENCE [LARGE SCALE GENOMIC DNA]</scope>
    <source>
        <strain evidence="4 5">GAS97</strain>
    </source>
</reference>
<name>A0ABW8MKJ7_9BURK</name>
<accession>A0ABW8MKJ7</accession>
<evidence type="ECO:0000313" key="4">
    <source>
        <dbReference type="EMBL" id="MFK4444204.1"/>
    </source>
</evidence>
<sequence>MNISMPHRKRVLSLRQWLVVGLLSCAAFQPVWAEDMGLIEPGQITVAFTAYFPPISSIDSHGSFVGFDPDIMRAVAEDLGLKINYVAITTDGLFPGISAKRFDVGMAALTDTKKREQSVDLVDYLQVGSGFIVPAGNPRKMQTLDDLCGLTVASTTGDAATMYARDQAQKCAAQGKPEVKVSEFPASAQAMLQLYTGRADVMIHDYPVSVYLVQQSEGRLQVAGRQFNVAPEGMAIFKGNVALRNALMAGLDHIIANGKYAAILAKYHISDAALTHAGYNQPLR</sequence>
<protein>
    <submittedName>
        <fullName evidence="4">Polar amino acid transport system substrate-binding protein</fullName>
    </submittedName>
</protein>
<dbReference type="InterPro" id="IPR001638">
    <property type="entry name" value="Solute-binding_3/MltF_N"/>
</dbReference>